<organism evidence="4 5">
    <name type="scientific">Bursaphelenchus okinawaensis</name>
    <dbReference type="NCBI Taxonomy" id="465554"/>
    <lineage>
        <taxon>Eukaryota</taxon>
        <taxon>Metazoa</taxon>
        <taxon>Ecdysozoa</taxon>
        <taxon>Nematoda</taxon>
        <taxon>Chromadorea</taxon>
        <taxon>Rhabditida</taxon>
        <taxon>Tylenchina</taxon>
        <taxon>Tylenchomorpha</taxon>
        <taxon>Aphelenchoidea</taxon>
        <taxon>Aphelenchoididae</taxon>
        <taxon>Bursaphelenchus</taxon>
    </lineage>
</organism>
<protein>
    <recommendedName>
        <fullName evidence="3">Ground-like domain-containing protein</fullName>
    </recommendedName>
</protein>
<sequence>MMKAATILLLTLQFVSITSKCIQTNGSECEADKLCYRKKFWDENHVAREELGCDHDLTKHFKLPEWATQKCYRVGADLYCVCADRPQYSCNTAFSGRRRSIEYASTEATSGLVVTFVSLLIFSYLIIAFFKTSRSWPIEKAPSEWLHYLSILVEIIIFKSALYALLHFKLTVFACYPLATNFTDVVPKFYRMPTRNKSAAFSLATFFVTGSFSLFKVFVLVSGKNHLMRKDMFIWSVFAKLVCLVLMVFAHRNMFLQTYHDVTVRYGCEFKADLLEFAALCNQITLITLCGSFFLDLLYYISPSFEKTTVKPVNDVYESTLEKPLVEKVEAEVHVDVVKIDQDYRLTLTNVCDRTVHGTVQHRNLKSDPEFVLEPRQTCFVTVAGPAGEKVAVEFGFASESGTFQRLVVVMLLKLVVLTLMPAVALGLFFNLGGVGGGCGCCSQPACSPAASCGCGGGSSYGSYGGASSYGGSSYGYSAPSYSSYGSYSQPSYQSQSSYVGPAPAPSSYVQQPVGKYVSGPSYVQSGSYQAAPAGGYQAAPAGGYQAAPSGGYQAAPAGGYQAAPVASYQASYQSPAKSYQAAPAPVAASFSGSQASYSAAKSSYIAQEAPQYSPVGAQVQPAALSDEEPPYRNVVATAASGGRLDEIPGDEEAKEVSQNTTLSVAPEPNAAVDISLLTLTNDTECNSDDLRQIVKNNISEDLNSSKRLIQLAAEAKFGGRFDVICSASDFSYVTNTELFCQETQEKVSCYAYRQL</sequence>
<dbReference type="OrthoDB" id="5812274at2759"/>
<gene>
    <name evidence="4" type="ORF">BOKJ2_LOCUS10990</name>
</gene>
<feature type="transmembrane region" description="Helical" evidence="1">
    <location>
        <begin position="233"/>
        <end position="251"/>
    </location>
</feature>
<feature type="transmembrane region" description="Helical" evidence="1">
    <location>
        <begin position="151"/>
        <end position="179"/>
    </location>
</feature>
<feature type="transmembrane region" description="Helical" evidence="1">
    <location>
        <begin position="199"/>
        <end position="221"/>
    </location>
</feature>
<dbReference type="EMBL" id="CAJFDH010000005">
    <property type="protein sequence ID" value="CAD5224260.1"/>
    <property type="molecule type" value="Genomic_DNA"/>
</dbReference>
<feature type="domain" description="Ground-like" evidence="3">
    <location>
        <begin position="683"/>
        <end position="753"/>
    </location>
</feature>
<comment type="caution">
    <text evidence="4">The sequence shown here is derived from an EMBL/GenBank/DDBJ whole genome shotgun (WGS) entry which is preliminary data.</text>
</comment>
<evidence type="ECO:0000313" key="4">
    <source>
        <dbReference type="EMBL" id="CAD5224260.1"/>
    </source>
</evidence>
<dbReference type="EMBL" id="CAJFCW020000005">
    <property type="protein sequence ID" value="CAG9119773.1"/>
    <property type="molecule type" value="Genomic_DNA"/>
</dbReference>
<feature type="transmembrane region" description="Helical" evidence="1">
    <location>
        <begin position="108"/>
        <end position="130"/>
    </location>
</feature>
<accession>A0A811L9F3</accession>
<reference evidence="4" key="1">
    <citation type="submission" date="2020-09" db="EMBL/GenBank/DDBJ databases">
        <authorList>
            <person name="Kikuchi T."/>
        </authorList>
    </citation>
    <scope>NUCLEOTIDE SEQUENCE</scope>
    <source>
        <strain evidence="4">SH1</strain>
    </source>
</reference>
<keyword evidence="1" id="KW-0472">Membrane</keyword>
<dbReference type="Proteomes" id="UP000614601">
    <property type="component" value="Unassembled WGS sequence"/>
</dbReference>
<dbReference type="Pfam" id="PF04155">
    <property type="entry name" value="Ground-like"/>
    <property type="match status" value="1"/>
</dbReference>
<keyword evidence="2" id="KW-0732">Signal</keyword>
<feature type="signal peptide" evidence="2">
    <location>
        <begin position="1"/>
        <end position="19"/>
    </location>
</feature>
<dbReference type="InterPro" id="IPR007284">
    <property type="entry name" value="Ground-like_dom"/>
</dbReference>
<keyword evidence="5" id="KW-1185">Reference proteome</keyword>
<proteinExistence type="predicted"/>
<keyword evidence="1" id="KW-0812">Transmembrane</keyword>
<dbReference type="Proteomes" id="UP000783686">
    <property type="component" value="Unassembled WGS sequence"/>
</dbReference>
<evidence type="ECO:0000313" key="5">
    <source>
        <dbReference type="Proteomes" id="UP000614601"/>
    </source>
</evidence>
<feature type="chain" id="PRO_5035681983" description="Ground-like domain-containing protein" evidence="2">
    <location>
        <begin position="20"/>
        <end position="756"/>
    </location>
</feature>
<keyword evidence="1" id="KW-1133">Transmembrane helix</keyword>
<feature type="transmembrane region" description="Helical" evidence="1">
    <location>
        <begin position="407"/>
        <end position="430"/>
    </location>
</feature>
<name>A0A811L9F3_9BILA</name>
<evidence type="ECO:0000259" key="3">
    <source>
        <dbReference type="Pfam" id="PF04155"/>
    </source>
</evidence>
<dbReference type="AlphaFoldDB" id="A0A811L9F3"/>
<evidence type="ECO:0000256" key="1">
    <source>
        <dbReference type="SAM" id="Phobius"/>
    </source>
</evidence>
<evidence type="ECO:0000256" key="2">
    <source>
        <dbReference type="SAM" id="SignalP"/>
    </source>
</evidence>